<organism evidence="2 3">
    <name type="scientific">Sinosporangium siamense</name>
    <dbReference type="NCBI Taxonomy" id="1367973"/>
    <lineage>
        <taxon>Bacteria</taxon>
        <taxon>Bacillati</taxon>
        <taxon>Actinomycetota</taxon>
        <taxon>Actinomycetes</taxon>
        <taxon>Streptosporangiales</taxon>
        <taxon>Streptosporangiaceae</taxon>
        <taxon>Sinosporangium</taxon>
    </lineage>
</organism>
<sequence>MIHALVVTGAGYTLSTLTIPSVAKFAIAGVASLVVCFALAGPIRRIPGVRRVL</sequence>
<keyword evidence="3" id="KW-1185">Reference proteome</keyword>
<accession>A0A919V7Z4</accession>
<evidence type="ECO:0000313" key="2">
    <source>
        <dbReference type="EMBL" id="GII93933.1"/>
    </source>
</evidence>
<dbReference type="AlphaFoldDB" id="A0A919V7Z4"/>
<name>A0A919V7Z4_9ACTN</name>
<keyword evidence="1" id="KW-0812">Transmembrane</keyword>
<protein>
    <submittedName>
        <fullName evidence="2">Uncharacterized protein</fullName>
    </submittedName>
</protein>
<proteinExistence type="predicted"/>
<evidence type="ECO:0000313" key="3">
    <source>
        <dbReference type="Proteomes" id="UP000606172"/>
    </source>
</evidence>
<dbReference type="EMBL" id="BOOW01000027">
    <property type="protein sequence ID" value="GII93933.1"/>
    <property type="molecule type" value="Genomic_DNA"/>
</dbReference>
<keyword evidence="1" id="KW-1133">Transmembrane helix</keyword>
<reference evidence="2" key="1">
    <citation type="submission" date="2021-01" db="EMBL/GenBank/DDBJ databases">
        <title>Whole genome shotgun sequence of Sinosporangium siamense NBRC 109515.</title>
        <authorList>
            <person name="Komaki H."/>
            <person name="Tamura T."/>
        </authorList>
    </citation>
    <scope>NUCLEOTIDE SEQUENCE</scope>
    <source>
        <strain evidence="2">NBRC 109515</strain>
    </source>
</reference>
<feature type="transmembrane region" description="Helical" evidence="1">
    <location>
        <begin position="22"/>
        <end position="43"/>
    </location>
</feature>
<keyword evidence="1" id="KW-0472">Membrane</keyword>
<dbReference type="RefSeq" id="WP_204027653.1">
    <property type="nucleotide sequence ID" value="NZ_BOOW01000027.1"/>
</dbReference>
<dbReference type="Proteomes" id="UP000606172">
    <property type="component" value="Unassembled WGS sequence"/>
</dbReference>
<comment type="caution">
    <text evidence="2">The sequence shown here is derived from an EMBL/GenBank/DDBJ whole genome shotgun (WGS) entry which is preliminary data.</text>
</comment>
<gene>
    <name evidence="2" type="ORF">Ssi02_41640</name>
</gene>
<evidence type="ECO:0000256" key="1">
    <source>
        <dbReference type="SAM" id="Phobius"/>
    </source>
</evidence>